<feature type="domain" description="Protein kinase" evidence="15">
    <location>
        <begin position="1377"/>
        <end position="1630"/>
    </location>
</feature>
<comment type="catalytic activity">
    <reaction evidence="10">
        <text>L-seryl-[protein] + ATP = O-phospho-L-seryl-[protein] + ADP + H(+)</text>
        <dbReference type="Rhea" id="RHEA:17989"/>
        <dbReference type="Rhea" id="RHEA-COMP:9863"/>
        <dbReference type="Rhea" id="RHEA-COMP:11604"/>
        <dbReference type="ChEBI" id="CHEBI:15378"/>
        <dbReference type="ChEBI" id="CHEBI:29999"/>
        <dbReference type="ChEBI" id="CHEBI:30616"/>
        <dbReference type="ChEBI" id="CHEBI:83421"/>
        <dbReference type="ChEBI" id="CHEBI:456216"/>
        <dbReference type="EC" id="2.7.11.1"/>
    </reaction>
</comment>
<dbReference type="InterPro" id="IPR001245">
    <property type="entry name" value="Ser-Thr/Tyr_kinase_cat_dom"/>
</dbReference>
<evidence type="ECO:0000256" key="10">
    <source>
        <dbReference type="ARBA" id="ARBA00048679"/>
    </source>
</evidence>
<dbReference type="InterPro" id="IPR008271">
    <property type="entry name" value="Ser/Thr_kinase_AS"/>
</dbReference>
<reference evidence="17 18" key="1">
    <citation type="journal article" date="2013" name="Genome Biol.">
        <title>Genome of Acanthamoeba castellanii highlights extensive lateral gene transfer and early evolution of tyrosine kinase signaling.</title>
        <authorList>
            <person name="Clarke M."/>
            <person name="Lohan A.J."/>
            <person name="Liu B."/>
            <person name="Lagkouvardos I."/>
            <person name="Roy S."/>
            <person name="Zafar N."/>
            <person name="Bertelli C."/>
            <person name="Schilde C."/>
            <person name="Kianianmomeni A."/>
            <person name="Burglin T.R."/>
            <person name="Frech C."/>
            <person name="Turcotte B."/>
            <person name="Kopec K.O."/>
            <person name="Synnott J.M."/>
            <person name="Choo C."/>
            <person name="Paponov I."/>
            <person name="Finkler A."/>
            <person name="Soon Heng Tan C."/>
            <person name="Hutchins A.P."/>
            <person name="Weinmeier T."/>
            <person name="Rattei T."/>
            <person name="Chu J.S."/>
            <person name="Gimenez G."/>
            <person name="Irimia M."/>
            <person name="Rigden D.J."/>
            <person name="Fitzpatrick D.A."/>
            <person name="Lorenzo-Morales J."/>
            <person name="Bateman A."/>
            <person name="Chiu C.H."/>
            <person name="Tang P."/>
            <person name="Hegemann P."/>
            <person name="Fromm H."/>
            <person name="Raoult D."/>
            <person name="Greub G."/>
            <person name="Miranda-Saavedra D."/>
            <person name="Chen N."/>
            <person name="Nash P."/>
            <person name="Ginger M.L."/>
            <person name="Horn M."/>
            <person name="Schaap P."/>
            <person name="Caler L."/>
            <person name="Loftus B."/>
        </authorList>
    </citation>
    <scope>NUCLEOTIDE SEQUENCE [LARGE SCALE GENOMIC DNA]</scope>
    <source>
        <strain evidence="17 18">Neff</strain>
    </source>
</reference>
<gene>
    <name evidence="17" type="ORF">ACA1_089050</name>
</gene>
<keyword evidence="14" id="KW-0732">Signal</keyword>
<dbReference type="GO" id="GO:0009190">
    <property type="term" value="P:cyclic nucleotide biosynthetic process"/>
    <property type="evidence" value="ECO:0007669"/>
    <property type="project" value="InterPro"/>
</dbReference>
<dbReference type="VEuPathDB" id="AmoebaDB:ACA1_089050"/>
<feature type="domain" description="Protein kinase" evidence="15">
    <location>
        <begin position="775"/>
        <end position="1034"/>
    </location>
</feature>
<evidence type="ECO:0000256" key="7">
    <source>
        <dbReference type="ARBA" id="ARBA00022777"/>
    </source>
</evidence>
<dbReference type="PROSITE" id="PS50125">
    <property type="entry name" value="GUANYLATE_CYCLASE_2"/>
    <property type="match status" value="1"/>
</dbReference>
<dbReference type="Pfam" id="PF00211">
    <property type="entry name" value="Guanylate_cyc"/>
    <property type="match status" value="1"/>
</dbReference>
<dbReference type="InterPro" id="IPR051681">
    <property type="entry name" value="Ser/Thr_Kinases-Pseudokinases"/>
</dbReference>
<evidence type="ECO:0000256" key="9">
    <source>
        <dbReference type="ARBA" id="ARBA00047899"/>
    </source>
</evidence>
<feature type="signal peptide" evidence="14">
    <location>
        <begin position="1"/>
        <end position="31"/>
    </location>
</feature>
<evidence type="ECO:0000256" key="2">
    <source>
        <dbReference type="ARBA" id="ARBA00005843"/>
    </source>
</evidence>
<dbReference type="InterPro" id="IPR000719">
    <property type="entry name" value="Prot_kinase_dom"/>
</dbReference>
<keyword evidence="13" id="KW-0812">Transmembrane</keyword>
<dbReference type="GO" id="GO:0005524">
    <property type="term" value="F:ATP binding"/>
    <property type="evidence" value="ECO:0007669"/>
    <property type="project" value="UniProtKB-UniRule"/>
</dbReference>
<feature type="compositionally biased region" description="Low complexity" evidence="12">
    <location>
        <begin position="1044"/>
        <end position="1054"/>
    </location>
</feature>
<dbReference type="GO" id="GO:0035556">
    <property type="term" value="P:intracellular signal transduction"/>
    <property type="evidence" value="ECO:0007669"/>
    <property type="project" value="InterPro"/>
</dbReference>
<dbReference type="Gene3D" id="3.40.190.10">
    <property type="entry name" value="Periplasmic binding protein-like II"/>
    <property type="match status" value="4"/>
</dbReference>
<dbReference type="PROSITE" id="PS00107">
    <property type="entry name" value="PROTEIN_KINASE_ATP"/>
    <property type="match status" value="1"/>
</dbReference>
<dbReference type="OrthoDB" id="4062651at2759"/>
<dbReference type="SMART" id="SM00220">
    <property type="entry name" value="S_TKc"/>
    <property type="match status" value="2"/>
</dbReference>
<evidence type="ECO:0000256" key="14">
    <source>
        <dbReference type="SAM" id="SignalP"/>
    </source>
</evidence>
<evidence type="ECO:0000256" key="8">
    <source>
        <dbReference type="ARBA" id="ARBA00022840"/>
    </source>
</evidence>
<dbReference type="FunFam" id="3.30.200.20:FF:000034">
    <property type="entry name" value="Kinase suppressor of Ras 1"/>
    <property type="match status" value="1"/>
</dbReference>
<dbReference type="EC" id="2.7.11.1" evidence="3"/>
<dbReference type="Proteomes" id="UP000011083">
    <property type="component" value="Unassembled WGS sequence"/>
</dbReference>
<dbReference type="InterPro" id="IPR001054">
    <property type="entry name" value="A/G_cyclase"/>
</dbReference>
<dbReference type="SMART" id="SM00044">
    <property type="entry name" value="CYCc"/>
    <property type="match status" value="1"/>
</dbReference>
<dbReference type="SUPFAM" id="SSF55073">
    <property type="entry name" value="Nucleotide cyclase"/>
    <property type="match status" value="1"/>
</dbReference>
<dbReference type="KEGG" id="acan:ACA1_089050"/>
<dbReference type="PANTHER" id="PTHR44329:SF298">
    <property type="entry name" value="MIXED LINEAGE KINASE DOMAIN-LIKE PROTEIN"/>
    <property type="match status" value="1"/>
</dbReference>
<dbReference type="GO" id="GO:0016020">
    <property type="term" value="C:membrane"/>
    <property type="evidence" value="ECO:0007669"/>
    <property type="project" value="UniProtKB-SubCell"/>
</dbReference>
<dbReference type="PROSITE" id="PS50011">
    <property type="entry name" value="PROTEIN_KINASE_DOM"/>
    <property type="match status" value="2"/>
</dbReference>
<keyword evidence="8 11" id="KW-0067">ATP-binding</keyword>
<dbReference type="Gene3D" id="3.30.200.20">
    <property type="entry name" value="Phosphorylase Kinase, domain 1"/>
    <property type="match status" value="2"/>
</dbReference>
<dbReference type="InterPro" id="IPR011009">
    <property type="entry name" value="Kinase-like_dom_sf"/>
</dbReference>
<evidence type="ECO:0000256" key="13">
    <source>
        <dbReference type="SAM" id="Phobius"/>
    </source>
</evidence>
<feature type="domain" description="Guanylate cyclase" evidence="16">
    <location>
        <begin position="1096"/>
        <end position="1240"/>
    </location>
</feature>
<keyword evidence="4" id="KW-0723">Serine/threonine-protein kinase</keyword>
<comment type="similarity">
    <text evidence="2">Belongs to the protein kinase superfamily. TKL Ser/Thr protein kinase family.</text>
</comment>
<dbReference type="PRINTS" id="PR00109">
    <property type="entry name" value="TYRKINASE"/>
</dbReference>
<dbReference type="PROSITE" id="PS00108">
    <property type="entry name" value="PROTEIN_KINASE_ST"/>
    <property type="match status" value="2"/>
</dbReference>
<keyword evidence="7 17" id="KW-0418">Kinase</keyword>
<feature type="binding site" evidence="11">
    <location>
        <position position="1404"/>
    </location>
    <ligand>
        <name>ATP</name>
        <dbReference type="ChEBI" id="CHEBI:30616"/>
    </ligand>
</feature>
<accession>L8GVP4</accession>
<dbReference type="SUPFAM" id="SSF53850">
    <property type="entry name" value="Periplasmic binding protein-like II"/>
    <property type="match status" value="2"/>
</dbReference>
<evidence type="ECO:0000256" key="6">
    <source>
        <dbReference type="ARBA" id="ARBA00022741"/>
    </source>
</evidence>
<comment type="subcellular location">
    <subcellularLocation>
        <location evidence="1">Membrane</location>
        <topology evidence="1">Single-pass membrane protein</topology>
    </subcellularLocation>
</comment>
<feature type="transmembrane region" description="Helical" evidence="13">
    <location>
        <begin position="724"/>
        <end position="757"/>
    </location>
</feature>
<keyword evidence="5" id="KW-0808">Transferase</keyword>
<dbReference type="PANTHER" id="PTHR44329">
    <property type="entry name" value="SERINE/THREONINE-PROTEIN KINASE TNNI3K-RELATED"/>
    <property type="match status" value="1"/>
</dbReference>
<dbReference type="Gene3D" id="1.10.510.10">
    <property type="entry name" value="Transferase(Phosphotransferase) domain 1"/>
    <property type="match status" value="2"/>
</dbReference>
<evidence type="ECO:0000256" key="3">
    <source>
        <dbReference type="ARBA" id="ARBA00012513"/>
    </source>
</evidence>
<dbReference type="GO" id="GO:0004674">
    <property type="term" value="F:protein serine/threonine kinase activity"/>
    <property type="evidence" value="ECO:0007669"/>
    <property type="project" value="UniProtKB-KW"/>
</dbReference>
<evidence type="ECO:0000256" key="11">
    <source>
        <dbReference type="PROSITE-ProRule" id="PRU10141"/>
    </source>
</evidence>
<dbReference type="SUPFAM" id="SSF56112">
    <property type="entry name" value="Protein kinase-like (PK-like)"/>
    <property type="match status" value="2"/>
</dbReference>
<evidence type="ECO:0000313" key="17">
    <source>
        <dbReference type="EMBL" id="ELR16658.1"/>
    </source>
</evidence>
<evidence type="ECO:0000256" key="12">
    <source>
        <dbReference type="SAM" id="MobiDB-lite"/>
    </source>
</evidence>
<dbReference type="Pfam" id="PF07714">
    <property type="entry name" value="PK_Tyr_Ser-Thr"/>
    <property type="match status" value="2"/>
</dbReference>
<protein>
    <recommendedName>
        <fullName evidence="3">non-specific serine/threonine protein kinase</fullName>
        <ecNumber evidence="3">2.7.11.1</ecNumber>
    </recommendedName>
</protein>
<evidence type="ECO:0000259" key="16">
    <source>
        <dbReference type="PROSITE" id="PS50125"/>
    </source>
</evidence>
<evidence type="ECO:0000259" key="15">
    <source>
        <dbReference type="PROSITE" id="PS50011"/>
    </source>
</evidence>
<dbReference type="InterPro" id="IPR029787">
    <property type="entry name" value="Nucleotide_cyclase"/>
</dbReference>
<keyword evidence="6 11" id="KW-0547">Nucleotide-binding</keyword>
<keyword evidence="13" id="KW-0472">Membrane</keyword>
<dbReference type="STRING" id="1257118.L8GVP4"/>
<sequence>MEVPRGRARAATSPSKRTILLGLLLMGLCWGAVPARAVVGAGPASLSSLFRSWRTAYHYVRDDLDVSVAVATNLTAALTQFDDDLVNFAVAESVVTDTTLLAPFGGPFVQLPLTASAIVMGYHLPQLNATTDTLVFDLPTLARIWRGDITLWNDSAIAALNPAIALKLPGAPIELLYKRIADPLRADVTAAFTKALCHDAAFDAAFEAAGGSLYGLLGGSGYADNNVTNRKSRLLSAPYTLSYFRLVDTMGMSYSVMKDANGTTVAPSATTVQSALAWYRTTVFDNQFVADISNGGNGSWPLTYLAAVVLVPLNASIATNCPQVKDLLDYISWTQVNDYAVTLAQNEGFVSLDIAYRRRLMDTLGTITCDNVRATSSAYVIGLGAPQPVYTAWAAEYRQSNFKMKFFTGDALTSTKYMQTGDIDFGSTVVPLSAETLEPMPDVIAVKVTAHAYCFTYNVKNWNDTRIRELNPAVAHLLPNQDIMIPVVTTAQTSVQAVMQTLSARVPEFNTMVGPVALPTYPVAQQDPNRTITTSGLGAMQTALDNTKYIFSWWVHFLTLNSAPTLQFAQIPNAEGRYVTPNDVTIVSAITNHQGSPTDLFIMLCTYPMVTFNALMVRSETLPDLAKAQALVDWIYWTQTDTNARQIARSGHMVVASMAQTAKSDLLDQLATVTSQGDPAFSLAGCIYEGTICADQGTCVNSTCVCYAEREGEYCERKKTNTTALGVILGVALGAGVPGLILLLVAAVALGLGCWLLGRSRGRGRQDWEIDFDELEMGDILGSGGYGEVYRWKGTDVAVKLIAAEQGVLSKEMQRAFKDEVEVMTALRHPHVVLFMAACTRPPRMCIVMEFMALGSLFDLIHNELISDLPLPLMVRLALQAAKGMHFLHSSGIVHRDLKSLNLLLDAKWNLKVSDFGLTRFKGDLKKNAPAQQQGSIHWMAPETLSEQTGVDYVLADVYAFGIILWELLTREQPYAGLTPAAIAVAVIRDNARPAITMRSVDPDYEKLITDCWHRDPSVRPTFLEVMTRLSAMIEEGGGGGGTSSSSSRASSRGYLNQSGRASTASSRSTTDDDDNARIHLPDLVGGVPPPEGEVALVFTDIAKAASLWSTCPNAMRDATLLHNALLRSLLAKHRGYEAIFIKDKIVGEGSFCMAFSTVVDALAWCGDVQRKLIHVDWPEELLDQADVAEEIGGVDDRVIFRGLRVRMGVHVGVPKLRRDPMSRRVEYLGPPVVAAARVTVLAQGGQVLLTRTAFERLRNTDLVKERRRFARLGATELGDEPGKTEIFEMRVRGLEPRYFGDFGAAVAGDAESSSSDYDESRARRSKYGSDVDDVDDLDADISDRTVDLEKLASGLGEDTFLTGANLVRWVIRYDDIQLGDQIGIGSYGVVFKGSWKGIDVAVKRFIKQRLDERHLLEFRAEVACLSEMRHPNIVLFIGACLRMPNLCLVTEWVKQGSLKALLSTTTIKLPWQMRLRMLRDAARGMHYLHTLEPCIIHRDLKTSNLLVDESWNVKVADFGFARIKEENITMTRCGTPAWTAPEVIRGEHYSELADVYSFGIIMWEMATRKQPYAGRNFMGVTLDVLEGKRPQVPADCPADYRAMMTQCWKGKPKKRPSMEEVLRFLNSALGELFTKEDDESV</sequence>
<evidence type="ECO:0000256" key="4">
    <source>
        <dbReference type="ARBA" id="ARBA00022527"/>
    </source>
</evidence>
<dbReference type="CDD" id="cd13999">
    <property type="entry name" value="STKc_MAP3K-like"/>
    <property type="match status" value="2"/>
</dbReference>
<organism evidence="17 18">
    <name type="scientific">Acanthamoeba castellanii (strain ATCC 30010 / Neff)</name>
    <dbReference type="NCBI Taxonomy" id="1257118"/>
    <lineage>
        <taxon>Eukaryota</taxon>
        <taxon>Amoebozoa</taxon>
        <taxon>Discosea</taxon>
        <taxon>Longamoebia</taxon>
        <taxon>Centramoebida</taxon>
        <taxon>Acanthamoebidae</taxon>
        <taxon>Acanthamoeba</taxon>
    </lineage>
</organism>
<evidence type="ECO:0000256" key="5">
    <source>
        <dbReference type="ARBA" id="ARBA00022679"/>
    </source>
</evidence>
<proteinExistence type="inferred from homology"/>
<feature type="region of interest" description="Disordered" evidence="12">
    <location>
        <begin position="1035"/>
        <end position="1085"/>
    </location>
</feature>
<dbReference type="GeneID" id="14917441"/>
<keyword evidence="18" id="KW-1185">Reference proteome</keyword>
<dbReference type="RefSeq" id="XP_004338671.1">
    <property type="nucleotide sequence ID" value="XM_004338623.1"/>
</dbReference>
<name>L8GVP4_ACACF</name>
<keyword evidence="13" id="KW-1133">Transmembrane helix</keyword>
<dbReference type="Gene3D" id="3.30.70.1230">
    <property type="entry name" value="Nucleotide cyclase"/>
    <property type="match status" value="1"/>
</dbReference>
<comment type="catalytic activity">
    <reaction evidence="9">
        <text>L-threonyl-[protein] + ATP = O-phospho-L-threonyl-[protein] + ADP + H(+)</text>
        <dbReference type="Rhea" id="RHEA:46608"/>
        <dbReference type="Rhea" id="RHEA-COMP:11060"/>
        <dbReference type="Rhea" id="RHEA-COMP:11605"/>
        <dbReference type="ChEBI" id="CHEBI:15378"/>
        <dbReference type="ChEBI" id="CHEBI:30013"/>
        <dbReference type="ChEBI" id="CHEBI:30616"/>
        <dbReference type="ChEBI" id="CHEBI:61977"/>
        <dbReference type="ChEBI" id="CHEBI:456216"/>
        <dbReference type="EC" id="2.7.11.1"/>
    </reaction>
</comment>
<evidence type="ECO:0000256" key="1">
    <source>
        <dbReference type="ARBA" id="ARBA00004167"/>
    </source>
</evidence>
<dbReference type="EMBL" id="KB007985">
    <property type="protein sequence ID" value="ELR16658.1"/>
    <property type="molecule type" value="Genomic_DNA"/>
</dbReference>
<feature type="chain" id="PRO_5003990664" description="non-specific serine/threonine protein kinase" evidence="14">
    <location>
        <begin position="32"/>
        <end position="1642"/>
    </location>
</feature>
<dbReference type="FunFam" id="3.30.200.20:FF:000060">
    <property type="entry name" value="Serine/threonine-protein kinase isoform 1"/>
    <property type="match status" value="1"/>
</dbReference>
<evidence type="ECO:0000313" key="18">
    <source>
        <dbReference type="Proteomes" id="UP000011083"/>
    </source>
</evidence>
<dbReference type="InterPro" id="IPR017441">
    <property type="entry name" value="Protein_kinase_ATP_BS"/>
</dbReference>